<reference evidence="2 3" key="1">
    <citation type="submission" date="2016-10" db="EMBL/GenBank/DDBJ databases">
        <authorList>
            <person name="Varghese N."/>
            <person name="Submissions S."/>
        </authorList>
    </citation>
    <scope>NUCLEOTIDE SEQUENCE [LARGE SCALE GENOMIC DNA]</scope>
    <source>
        <strain evidence="2 3">Nl1</strain>
    </source>
</reference>
<organism evidence="2 3">
    <name type="scientific">Nitrosospira multiformis</name>
    <dbReference type="NCBI Taxonomy" id="1231"/>
    <lineage>
        <taxon>Bacteria</taxon>
        <taxon>Pseudomonadati</taxon>
        <taxon>Pseudomonadota</taxon>
        <taxon>Betaproteobacteria</taxon>
        <taxon>Nitrosomonadales</taxon>
        <taxon>Nitrosomonadaceae</taxon>
        <taxon>Nitrosospira</taxon>
    </lineage>
</organism>
<accession>A0ABY0TMT3</accession>
<name>A0ABY0TMT3_9PROT</name>
<evidence type="ECO:0000256" key="1">
    <source>
        <dbReference type="SAM" id="MobiDB-lite"/>
    </source>
</evidence>
<dbReference type="EMBL" id="FNKY01000002">
    <property type="protein sequence ID" value="SDR11001.1"/>
    <property type="molecule type" value="Genomic_DNA"/>
</dbReference>
<comment type="caution">
    <text evidence="2">The sequence shown here is derived from an EMBL/GenBank/DDBJ whole genome shotgun (WGS) entry which is preliminary data.</text>
</comment>
<evidence type="ECO:0000313" key="2">
    <source>
        <dbReference type="EMBL" id="SDR11001.1"/>
    </source>
</evidence>
<sequence>MKLQYSAGTWILVAVILSSCTENIPCSEIWRYRGMPEYEGMAKKCPKEAASAEEATRGTFKKSEPKEW</sequence>
<evidence type="ECO:0000313" key="3">
    <source>
        <dbReference type="Proteomes" id="UP000183471"/>
    </source>
</evidence>
<dbReference type="PROSITE" id="PS51257">
    <property type="entry name" value="PROKAR_LIPOPROTEIN"/>
    <property type="match status" value="1"/>
</dbReference>
<dbReference type="Proteomes" id="UP000183471">
    <property type="component" value="Unassembled WGS sequence"/>
</dbReference>
<protein>
    <recommendedName>
        <fullName evidence="4">Entry exclusion lipoprotein TrbK</fullName>
    </recommendedName>
</protein>
<proteinExistence type="predicted"/>
<keyword evidence="3" id="KW-1185">Reference proteome</keyword>
<gene>
    <name evidence="2" type="ORF">SAMN05216402_3272</name>
</gene>
<evidence type="ECO:0008006" key="4">
    <source>
        <dbReference type="Google" id="ProtNLM"/>
    </source>
</evidence>
<feature type="region of interest" description="Disordered" evidence="1">
    <location>
        <begin position="49"/>
        <end position="68"/>
    </location>
</feature>